<dbReference type="PANTHER" id="PTHR33444">
    <property type="entry name" value="SI:DKEY-19B23.12-RELATED"/>
    <property type="match status" value="1"/>
</dbReference>
<keyword evidence="3" id="KW-1185">Reference proteome</keyword>
<evidence type="ECO:0000256" key="1">
    <source>
        <dbReference type="SAM" id="MobiDB-lite"/>
    </source>
</evidence>
<gene>
    <name evidence="4" type="primary">LOC102800690</name>
</gene>
<keyword evidence="2" id="KW-0472">Membrane</keyword>
<keyword evidence="2" id="KW-0812">Transmembrane</keyword>
<feature type="transmembrane region" description="Helical" evidence="2">
    <location>
        <begin position="206"/>
        <end position="231"/>
    </location>
</feature>
<keyword evidence="2" id="KW-1133">Transmembrane helix</keyword>
<feature type="transmembrane region" description="Helical" evidence="2">
    <location>
        <begin position="166"/>
        <end position="186"/>
    </location>
</feature>
<evidence type="ECO:0000313" key="4">
    <source>
        <dbReference type="RefSeq" id="XP_006824883.1"/>
    </source>
</evidence>
<name>A0ABM0MXZ2_SACKO</name>
<evidence type="ECO:0000313" key="3">
    <source>
        <dbReference type="Proteomes" id="UP000694865"/>
    </source>
</evidence>
<accession>A0ABM0MXZ2</accession>
<protein>
    <submittedName>
        <fullName evidence="4">Uncharacterized protein LOC102800690</fullName>
    </submittedName>
</protein>
<feature type="transmembrane region" description="Helical" evidence="2">
    <location>
        <begin position="80"/>
        <end position="107"/>
    </location>
</feature>
<dbReference type="PANTHER" id="PTHR33444:SF2">
    <property type="entry name" value="MARVEL DOMAIN-CONTAINING PROTEIN"/>
    <property type="match status" value="1"/>
</dbReference>
<feature type="transmembrane region" description="Helical" evidence="2">
    <location>
        <begin position="119"/>
        <end position="138"/>
    </location>
</feature>
<sequence length="237" mass="26226">MADETTKQPLQDEETGVTASSGIDGPPTYGTPPPLYQEENAPPTYEEASRDAPPSYQSIFGQMQDAKRKSSGVTDFFKKLLAVILGTLGCTIAIGVVMAIPIAMIVMGSLYLHDCTIEPYIPIYLIVGGCFGVLKNLVSLGQRAKRHQDDDGDQEDNVRSDPFNSLLNCFLLAWFIAGNVWIYRSYQPNFEDVTSPYYCYEPLYKFAFWLTNATYIMLAFCCCCLCCAAGCTAMKTK</sequence>
<organism evidence="3 4">
    <name type="scientific">Saccoglossus kowalevskii</name>
    <name type="common">Acorn worm</name>
    <dbReference type="NCBI Taxonomy" id="10224"/>
    <lineage>
        <taxon>Eukaryota</taxon>
        <taxon>Metazoa</taxon>
        <taxon>Hemichordata</taxon>
        <taxon>Enteropneusta</taxon>
        <taxon>Harrimaniidae</taxon>
        <taxon>Saccoglossus</taxon>
    </lineage>
</organism>
<reference evidence="4" key="1">
    <citation type="submission" date="2025-08" db="UniProtKB">
        <authorList>
            <consortium name="RefSeq"/>
        </authorList>
    </citation>
    <scope>IDENTIFICATION</scope>
    <source>
        <tissue evidence="4">Testes</tissue>
    </source>
</reference>
<feature type="region of interest" description="Disordered" evidence="1">
    <location>
        <begin position="1"/>
        <end position="57"/>
    </location>
</feature>
<dbReference type="Proteomes" id="UP000694865">
    <property type="component" value="Unplaced"/>
</dbReference>
<proteinExistence type="predicted"/>
<dbReference type="GeneID" id="102800690"/>
<dbReference type="RefSeq" id="XP_006824883.1">
    <property type="nucleotide sequence ID" value="XM_006824820.1"/>
</dbReference>
<evidence type="ECO:0000256" key="2">
    <source>
        <dbReference type="SAM" id="Phobius"/>
    </source>
</evidence>
<dbReference type="InterPro" id="IPR040350">
    <property type="entry name" value="TMEM272"/>
</dbReference>